<dbReference type="InterPro" id="IPR000215">
    <property type="entry name" value="Serpin_fam"/>
</dbReference>
<dbReference type="InterPro" id="IPR036186">
    <property type="entry name" value="Serpin_sf"/>
</dbReference>
<dbReference type="WBParaSite" id="SSLN_0001058201-mRNA-1">
    <property type="protein sequence ID" value="SSLN_0001058201-mRNA-1"/>
    <property type="gene ID" value="SSLN_0001058201"/>
</dbReference>
<accession>A0A183T136</accession>
<evidence type="ECO:0000256" key="1">
    <source>
        <dbReference type="ARBA" id="ARBA00009500"/>
    </source>
</evidence>
<dbReference type="PANTHER" id="PTHR11461:SF211">
    <property type="entry name" value="GH10112P-RELATED"/>
    <property type="match status" value="1"/>
</dbReference>
<dbReference type="OrthoDB" id="1063785at2759"/>
<dbReference type="Gene3D" id="2.30.39.10">
    <property type="entry name" value="Alpha-1-antitrypsin, domain 1"/>
    <property type="match status" value="1"/>
</dbReference>
<proteinExistence type="inferred from homology"/>
<dbReference type="EMBL" id="UYSU01035709">
    <property type="protein sequence ID" value="VDL96569.1"/>
    <property type="molecule type" value="Genomic_DNA"/>
</dbReference>
<protein>
    <submittedName>
        <fullName evidence="6">SERPIN domain-containing protein</fullName>
    </submittedName>
</protein>
<evidence type="ECO:0000313" key="4">
    <source>
        <dbReference type="EMBL" id="VDL96569.1"/>
    </source>
</evidence>
<comment type="similarity">
    <text evidence="1 2">Belongs to the serpin family.</text>
</comment>
<dbReference type="STRING" id="70667.A0A183T136"/>
<dbReference type="InterPro" id="IPR023795">
    <property type="entry name" value="Serpin_CS"/>
</dbReference>
<evidence type="ECO:0000256" key="2">
    <source>
        <dbReference type="RuleBase" id="RU000411"/>
    </source>
</evidence>
<dbReference type="PROSITE" id="PS00284">
    <property type="entry name" value="SERPIN"/>
    <property type="match status" value="1"/>
</dbReference>
<dbReference type="InterPro" id="IPR042178">
    <property type="entry name" value="Serpin_sf_1"/>
</dbReference>
<dbReference type="InterPro" id="IPR023796">
    <property type="entry name" value="Serpin_dom"/>
</dbReference>
<gene>
    <name evidence="4" type="ORF">SSLN_LOCUS10184</name>
</gene>
<dbReference type="PANTHER" id="PTHR11461">
    <property type="entry name" value="SERINE PROTEASE INHIBITOR, SERPIN"/>
    <property type="match status" value="1"/>
</dbReference>
<name>A0A183T136_SCHSO</name>
<feature type="domain" description="Serpin" evidence="3">
    <location>
        <begin position="9"/>
        <end position="279"/>
    </location>
</feature>
<dbReference type="Gene3D" id="3.30.497.10">
    <property type="entry name" value="Antithrombin, subunit I, domain 2"/>
    <property type="match status" value="2"/>
</dbReference>
<evidence type="ECO:0000313" key="6">
    <source>
        <dbReference type="WBParaSite" id="SSLN_0001058201-mRNA-1"/>
    </source>
</evidence>
<dbReference type="GO" id="GO:0004867">
    <property type="term" value="F:serine-type endopeptidase inhibitor activity"/>
    <property type="evidence" value="ECO:0007669"/>
    <property type="project" value="InterPro"/>
</dbReference>
<reference evidence="6" key="1">
    <citation type="submission" date="2016-06" db="UniProtKB">
        <authorList>
            <consortium name="WormBaseParasite"/>
        </authorList>
    </citation>
    <scope>IDENTIFICATION</scope>
</reference>
<evidence type="ECO:0000259" key="3">
    <source>
        <dbReference type="SMART" id="SM00093"/>
    </source>
</evidence>
<dbReference type="SMART" id="SM00093">
    <property type="entry name" value="SERPIN"/>
    <property type="match status" value="1"/>
</dbReference>
<reference evidence="4 5" key="2">
    <citation type="submission" date="2018-11" db="EMBL/GenBank/DDBJ databases">
        <authorList>
            <consortium name="Pathogen Informatics"/>
        </authorList>
    </citation>
    <scope>NUCLEOTIDE SEQUENCE [LARGE SCALE GENOMIC DNA]</scope>
    <source>
        <strain evidence="4 5">NST_G2</strain>
    </source>
</reference>
<sequence>MFPSIFSRWKVFPCLFTANQQNYVASPVSVLILLSALLGAKGPQGETADQLCQAIKGTTDKCSESIITEIRQNTEQTTRQLMAARSGAKPSEKVVKIANAMFVQKEVVVKPSFESKFESDNITTIGMNNRFQFVVILPTEDLNIKGLNLLFMEGFDWSVIKKALGKQIKLVLPRFKLEHEVDLIPTLKAMGVRNLFSKQLADLSGITEEAMLYVEQAKQNAILEVTEKGVKAGAITSMQMVPMSLRPAGEPFVVDQPFFCAVYDSELMLPLFLARVVDPPPV</sequence>
<dbReference type="GO" id="GO:0005615">
    <property type="term" value="C:extracellular space"/>
    <property type="evidence" value="ECO:0007669"/>
    <property type="project" value="InterPro"/>
</dbReference>
<dbReference type="Proteomes" id="UP000275846">
    <property type="component" value="Unassembled WGS sequence"/>
</dbReference>
<dbReference type="AlphaFoldDB" id="A0A183T136"/>
<keyword evidence="5" id="KW-1185">Reference proteome</keyword>
<organism evidence="6">
    <name type="scientific">Schistocephalus solidus</name>
    <name type="common">Tapeworm</name>
    <dbReference type="NCBI Taxonomy" id="70667"/>
    <lineage>
        <taxon>Eukaryota</taxon>
        <taxon>Metazoa</taxon>
        <taxon>Spiralia</taxon>
        <taxon>Lophotrochozoa</taxon>
        <taxon>Platyhelminthes</taxon>
        <taxon>Cestoda</taxon>
        <taxon>Eucestoda</taxon>
        <taxon>Diphyllobothriidea</taxon>
        <taxon>Diphyllobothriidae</taxon>
        <taxon>Schistocephalus</taxon>
    </lineage>
</organism>
<dbReference type="SUPFAM" id="SSF56574">
    <property type="entry name" value="Serpins"/>
    <property type="match status" value="1"/>
</dbReference>
<evidence type="ECO:0000313" key="5">
    <source>
        <dbReference type="Proteomes" id="UP000275846"/>
    </source>
</evidence>
<dbReference type="InterPro" id="IPR042185">
    <property type="entry name" value="Serpin_sf_2"/>
</dbReference>
<dbReference type="Pfam" id="PF00079">
    <property type="entry name" value="Serpin"/>
    <property type="match status" value="2"/>
</dbReference>